<accession>A0A837RD67</accession>
<dbReference type="GO" id="GO:0004520">
    <property type="term" value="F:DNA endonuclease activity"/>
    <property type="evidence" value="ECO:0007669"/>
    <property type="project" value="InterPro"/>
</dbReference>
<dbReference type="GO" id="GO:0043571">
    <property type="term" value="P:maintenance of CRISPR repeat elements"/>
    <property type="evidence" value="ECO:0007669"/>
    <property type="project" value="UniProtKB-UniRule"/>
</dbReference>
<keyword evidence="3 10" id="KW-0255">Endonuclease</keyword>
<keyword evidence="8 10" id="KW-0464">Manganese</keyword>
<dbReference type="InterPro" id="IPR042211">
    <property type="entry name" value="CRISPR-assoc_Cas1_N"/>
</dbReference>
<dbReference type="GO" id="GO:0003677">
    <property type="term" value="F:DNA binding"/>
    <property type="evidence" value="ECO:0007669"/>
    <property type="project" value="UniProtKB-KW"/>
</dbReference>
<evidence type="ECO:0000256" key="1">
    <source>
        <dbReference type="ARBA" id="ARBA00022722"/>
    </source>
</evidence>
<organism evidence="11 12">
    <name type="scientific">Lactiplantibacillus pentosus DSM 20314</name>
    <dbReference type="NCBI Taxonomy" id="1423791"/>
    <lineage>
        <taxon>Bacteria</taxon>
        <taxon>Bacillati</taxon>
        <taxon>Bacillota</taxon>
        <taxon>Bacilli</taxon>
        <taxon>Lactobacillales</taxon>
        <taxon>Lactobacillaceae</taxon>
        <taxon>Lactiplantibacillus</taxon>
    </lineage>
</organism>
<keyword evidence="5 10" id="KW-0460">Magnesium</keyword>
<evidence type="ECO:0000313" key="12">
    <source>
        <dbReference type="Proteomes" id="UP000051020"/>
    </source>
</evidence>
<evidence type="ECO:0000256" key="5">
    <source>
        <dbReference type="ARBA" id="ARBA00022842"/>
    </source>
</evidence>
<dbReference type="RefSeq" id="WP_050337969.1">
    <property type="nucleotide sequence ID" value="NZ_AZCU01000007.1"/>
</dbReference>
<comment type="cofactor">
    <cofactor evidence="10">
        <name>Mg(2+)</name>
        <dbReference type="ChEBI" id="CHEBI:18420"/>
    </cofactor>
    <cofactor evidence="10">
        <name>Mn(2+)</name>
        <dbReference type="ChEBI" id="CHEBI:29035"/>
    </cofactor>
</comment>
<evidence type="ECO:0000256" key="4">
    <source>
        <dbReference type="ARBA" id="ARBA00022801"/>
    </source>
</evidence>
<comment type="subunit">
    <text evidence="9 10">Homodimer, forms a heterotetramer with a Cas2 homodimer.</text>
</comment>
<dbReference type="PANTHER" id="PTHR34353">
    <property type="entry name" value="CRISPR-ASSOCIATED ENDONUCLEASE CAS1 1"/>
    <property type="match status" value="1"/>
</dbReference>
<dbReference type="EMBL" id="AZCU01000007">
    <property type="protein sequence ID" value="KRK25532.1"/>
    <property type="molecule type" value="Genomic_DNA"/>
</dbReference>
<dbReference type="GO" id="GO:0016787">
    <property type="term" value="F:hydrolase activity"/>
    <property type="evidence" value="ECO:0007669"/>
    <property type="project" value="UniProtKB-KW"/>
</dbReference>
<proteinExistence type="inferred from homology"/>
<keyword evidence="6 10" id="KW-0051">Antiviral defense</keyword>
<evidence type="ECO:0000256" key="7">
    <source>
        <dbReference type="ARBA" id="ARBA00023125"/>
    </source>
</evidence>
<dbReference type="GO" id="GO:0051607">
    <property type="term" value="P:defense response to virus"/>
    <property type="evidence" value="ECO:0007669"/>
    <property type="project" value="UniProtKB-UniRule"/>
</dbReference>
<dbReference type="HAMAP" id="MF_01470">
    <property type="entry name" value="Cas1"/>
    <property type="match status" value="1"/>
</dbReference>
<feature type="binding site" evidence="10">
    <location>
        <position position="202"/>
    </location>
    <ligand>
        <name>Mn(2+)</name>
        <dbReference type="ChEBI" id="CHEBI:29035"/>
    </ligand>
</feature>
<dbReference type="EC" id="3.1.-.-" evidence="10"/>
<dbReference type="InterPro" id="IPR050646">
    <property type="entry name" value="Cas1"/>
</dbReference>
<dbReference type="GeneID" id="49392524"/>
<dbReference type="Pfam" id="PF01867">
    <property type="entry name" value="Cas_Cas1"/>
    <property type="match status" value="1"/>
</dbReference>
<evidence type="ECO:0000256" key="8">
    <source>
        <dbReference type="ARBA" id="ARBA00023211"/>
    </source>
</evidence>
<evidence type="ECO:0000256" key="6">
    <source>
        <dbReference type="ARBA" id="ARBA00023118"/>
    </source>
</evidence>
<keyword evidence="4 10" id="KW-0378">Hydrolase</keyword>
<dbReference type="Proteomes" id="UP000051020">
    <property type="component" value="Unassembled WGS sequence"/>
</dbReference>
<keyword evidence="2 10" id="KW-0479">Metal-binding</keyword>
<dbReference type="AlphaFoldDB" id="A0A837RD67"/>
<feature type="binding site" evidence="10">
    <location>
        <position position="146"/>
    </location>
    <ligand>
        <name>Mn(2+)</name>
        <dbReference type="ChEBI" id="CHEBI:29035"/>
    </ligand>
</feature>
<dbReference type="InterPro" id="IPR042206">
    <property type="entry name" value="CRISPR-assoc_Cas1_C"/>
</dbReference>
<dbReference type="NCBIfam" id="TIGR03639">
    <property type="entry name" value="cas1_NMENI"/>
    <property type="match status" value="1"/>
</dbReference>
<evidence type="ECO:0000256" key="9">
    <source>
        <dbReference type="ARBA" id="ARBA00038592"/>
    </source>
</evidence>
<dbReference type="GO" id="GO:0046872">
    <property type="term" value="F:metal ion binding"/>
    <property type="evidence" value="ECO:0007669"/>
    <property type="project" value="UniProtKB-UniRule"/>
</dbReference>
<evidence type="ECO:0000256" key="10">
    <source>
        <dbReference type="HAMAP-Rule" id="MF_01470"/>
    </source>
</evidence>
<comment type="similarity">
    <text evidence="10">Belongs to the CRISPR-associated endonuclease Cas1 family.</text>
</comment>
<name>A0A837RD67_LACPE</name>
<evidence type="ECO:0000256" key="3">
    <source>
        <dbReference type="ARBA" id="ARBA00022759"/>
    </source>
</evidence>
<dbReference type="PANTHER" id="PTHR34353:SF2">
    <property type="entry name" value="CRISPR-ASSOCIATED ENDONUCLEASE CAS1 1"/>
    <property type="match status" value="1"/>
</dbReference>
<comment type="function">
    <text evidence="10">CRISPR (clustered regularly interspaced short palindromic repeat), is an adaptive immune system that provides protection against mobile genetic elements (viruses, transposable elements and conjugative plasmids). CRISPR clusters contain spacers, sequences complementary to antecedent mobile elements, and target invading nucleic acids. CRISPR clusters are transcribed and processed into CRISPR RNA (crRNA). Acts as a dsDNA endonuclease. Involved in the integration of spacer DNA into the CRISPR cassette.</text>
</comment>
<dbReference type="InterPro" id="IPR002729">
    <property type="entry name" value="CRISPR-assoc_Cas1"/>
</dbReference>
<comment type="caution">
    <text evidence="11">The sequence shown here is derived from an EMBL/GenBank/DDBJ whole genome shotgun (WGS) entry which is preliminary data.</text>
</comment>
<keyword evidence="1 10" id="KW-0540">Nuclease</keyword>
<sequence>MGWRNVIITQHAKVSYSMNRIIVQTSADKHVIPVSDIQLLLVGMTQAVITSAALCALAEAHVKVIFTDHQGEPISEVNDYYPTRRTAKLVRQQVAWPESRIAKLWTKNIGSKILNQIQVIDFVGGNVQPLVDELDKLELNDVTNREAVVANKYFSLLFGEDFYRRDFSPINAALNYGYAVLLSMVNREIVMNGYLTCIGIHHENNENEFNLGSDLMEPFRPIVDQWVSQQRFDEFTPDVKIGLVSLLDLEIGFNGHQTIVSHAITTYVADCLHYLSSETEELKIEVKLPDEVSSHAINSHV</sequence>
<dbReference type="Gene3D" id="1.20.120.920">
    <property type="entry name" value="CRISPR-associated endonuclease Cas1, C-terminal domain"/>
    <property type="match status" value="1"/>
</dbReference>
<dbReference type="InterPro" id="IPR019855">
    <property type="entry name" value="CRISPR-assoc_Cas1_NMENI"/>
</dbReference>
<dbReference type="NCBIfam" id="TIGR00287">
    <property type="entry name" value="cas1"/>
    <property type="match status" value="1"/>
</dbReference>
<evidence type="ECO:0000256" key="2">
    <source>
        <dbReference type="ARBA" id="ARBA00022723"/>
    </source>
</evidence>
<gene>
    <name evidence="10" type="primary">cas1</name>
    <name evidence="11" type="ORF">FD24_GL003023</name>
</gene>
<protein>
    <recommendedName>
        <fullName evidence="10">CRISPR-associated endonuclease Cas1</fullName>
        <ecNumber evidence="10">3.1.-.-</ecNumber>
    </recommendedName>
</protein>
<evidence type="ECO:0000313" key="11">
    <source>
        <dbReference type="EMBL" id="KRK25532.1"/>
    </source>
</evidence>
<feature type="binding site" evidence="10">
    <location>
        <position position="217"/>
    </location>
    <ligand>
        <name>Mn(2+)</name>
        <dbReference type="ChEBI" id="CHEBI:29035"/>
    </ligand>
</feature>
<keyword evidence="7 10" id="KW-0238">DNA-binding</keyword>
<dbReference type="Gene3D" id="3.100.10.20">
    <property type="entry name" value="CRISPR-associated endonuclease Cas1, N-terminal domain"/>
    <property type="match status" value="1"/>
</dbReference>
<reference evidence="11 12" key="1">
    <citation type="journal article" date="2015" name="Genome Announc.">
        <title>Expanding the biotechnology potential of lactobacilli through comparative genomics of 213 strains and associated genera.</title>
        <authorList>
            <person name="Sun Z."/>
            <person name="Harris H.M."/>
            <person name="McCann A."/>
            <person name="Guo C."/>
            <person name="Argimon S."/>
            <person name="Zhang W."/>
            <person name="Yang X."/>
            <person name="Jeffery I.B."/>
            <person name="Cooney J.C."/>
            <person name="Kagawa T.F."/>
            <person name="Liu W."/>
            <person name="Song Y."/>
            <person name="Salvetti E."/>
            <person name="Wrobel A."/>
            <person name="Rasinkangas P."/>
            <person name="Parkhill J."/>
            <person name="Rea M.C."/>
            <person name="O'Sullivan O."/>
            <person name="Ritari J."/>
            <person name="Douillard F.P."/>
            <person name="Paul Ross R."/>
            <person name="Yang R."/>
            <person name="Briner A.E."/>
            <person name="Felis G.E."/>
            <person name="de Vos W.M."/>
            <person name="Barrangou R."/>
            <person name="Klaenhammer T.R."/>
            <person name="Caufield P.W."/>
            <person name="Cui Y."/>
            <person name="Zhang H."/>
            <person name="O'Toole P.W."/>
        </authorList>
    </citation>
    <scope>NUCLEOTIDE SEQUENCE [LARGE SCALE GENOMIC DNA]</scope>
    <source>
        <strain evidence="11 12">DSM 20314</strain>
    </source>
</reference>